<dbReference type="GO" id="GO:0005524">
    <property type="term" value="F:ATP binding"/>
    <property type="evidence" value="ECO:0007669"/>
    <property type="project" value="UniProtKB-KW"/>
</dbReference>
<dbReference type="PANTHER" id="PTHR42781">
    <property type="entry name" value="SPERMIDINE/PUTRESCINE IMPORT ATP-BINDING PROTEIN POTA"/>
    <property type="match status" value="1"/>
</dbReference>
<dbReference type="STRING" id="1123069.ruthe_02187"/>
<dbReference type="PROSITE" id="PS00211">
    <property type="entry name" value="ABC_TRANSPORTER_1"/>
    <property type="match status" value="1"/>
</dbReference>
<dbReference type="Proteomes" id="UP000015346">
    <property type="component" value="Unassembled WGS sequence"/>
</dbReference>
<dbReference type="SUPFAM" id="SSF52540">
    <property type="entry name" value="P-loop containing nucleoside triphosphate hydrolases"/>
    <property type="match status" value="1"/>
</dbReference>
<organism evidence="6 7">
    <name type="scientific">Rubellimicrobium thermophilum DSM 16684</name>
    <dbReference type="NCBI Taxonomy" id="1123069"/>
    <lineage>
        <taxon>Bacteria</taxon>
        <taxon>Pseudomonadati</taxon>
        <taxon>Pseudomonadota</taxon>
        <taxon>Alphaproteobacteria</taxon>
        <taxon>Rhodobacterales</taxon>
        <taxon>Roseobacteraceae</taxon>
        <taxon>Rubellimicrobium</taxon>
    </lineage>
</organism>
<dbReference type="HOGENOM" id="CLU_000604_1_1_5"/>
<dbReference type="GO" id="GO:0043190">
    <property type="term" value="C:ATP-binding cassette (ABC) transporter complex"/>
    <property type="evidence" value="ECO:0007669"/>
    <property type="project" value="InterPro"/>
</dbReference>
<accession>S9QY31</accession>
<dbReference type="InterPro" id="IPR017871">
    <property type="entry name" value="ABC_transporter-like_CS"/>
</dbReference>
<dbReference type="Gene3D" id="2.40.50.100">
    <property type="match status" value="1"/>
</dbReference>
<dbReference type="AlphaFoldDB" id="S9QY31"/>
<evidence type="ECO:0000259" key="4">
    <source>
        <dbReference type="Pfam" id="PF00005"/>
    </source>
</evidence>
<evidence type="ECO:0000256" key="2">
    <source>
        <dbReference type="ARBA" id="ARBA00022741"/>
    </source>
</evidence>
<dbReference type="Gene3D" id="3.40.50.300">
    <property type="entry name" value="P-loop containing nucleotide triphosphate hydrolases"/>
    <property type="match status" value="1"/>
</dbReference>
<evidence type="ECO:0000313" key="6">
    <source>
        <dbReference type="EMBL" id="EPX84507.1"/>
    </source>
</evidence>
<dbReference type="InterPro" id="IPR013611">
    <property type="entry name" value="Transp-assoc_OB_typ2"/>
</dbReference>
<name>S9QY31_9RHOB</name>
<evidence type="ECO:0000256" key="3">
    <source>
        <dbReference type="ARBA" id="ARBA00022840"/>
    </source>
</evidence>
<dbReference type="InterPro" id="IPR050093">
    <property type="entry name" value="ABC_SmlMolc_Importer"/>
</dbReference>
<dbReference type="InterPro" id="IPR003439">
    <property type="entry name" value="ABC_transporter-like_ATP-bd"/>
</dbReference>
<keyword evidence="2" id="KW-0547">Nucleotide-binding</keyword>
<proteinExistence type="predicted"/>
<keyword evidence="1" id="KW-0813">Transport</keyword>
<keyword evidence="3" id="KW-0067">ATP-binding</keyword>
<dbReference type="GO" id="GO:0016887">
    <property type="term" value="F:ATP hydrolysis activity"/>
    <property type="evidence" value="ECO:0007669"/>
    <property type="project" value="InterPro"/>
</dbReference>
<dbReference type="PANTHER" id="PTHR42781:SF4">
    <property type="entry name" value="SPERMIDINE_PUTRESCINE IMPORT ATP-BINDING PROTEIN POTA"/>
    <property type="match status" value="1"/>
</dbReference>
<dbReference type="RefSeq" id="WP_021098270.1">
    <property type="nucleotide sequence ID" value="NZ_KE557322.1"/>
</dbReference>
<protein>
    <submittedName>
        <fullName evidence="6">ABC-type spermidine/putrescine transport system, ATPase component</fullName>
    </submittedName>
</protein>
<dbReference type="Pfam" id="PF08402">
    <property type="entry name" value="TOBE_2"/>
    <property type="match status" value="1"/>
</dbReference>
<gene>
    <name evidence="6" type="ORF">ruthe_02187</name>
</gene>
<keyword evidence="7" id="KW-1185">Reference proteome</keyword>
<dbReference type="InterPro" id="IPR027417">
    <property type="entry name" value="P-loop_NTPase"/>
</dbReference>
<sequence length="231" mass="25108">MWGSRGRGDKRPHELSGGQRQRVALARALAVEPELLLLDEPLGALDLKLRRAMQDELKAIQRRVGTTFVHVTHDQEEAMAIADRIVVLNRGRIEDAGPPERVYRRPASLFAAGFMGETNRIPARPGPAGQVVTPLGSVAVEAPAGAQRLVLCLRPERLRRAPEGGEGGWDLGPARLRDAAFLGTHWRVHVVPEAAPDLLLVAHLPPEAAPETVLRLHADPADLSVFAEDHA</sequence>
<dbReference type="SUPFAM" id="SSF50331">
    <property type="entry name" value="MOP-like"/>
    <property type="match status" value="1"/>
</dbReference>
<evidence type="ECO:0000259" key="5">
    <source>
        <dbReference type="Pfam" id="PF08402"/>
    </source>
</evidence>
<dbReference type="GO" id="GO:0022857">
    <property type="term" value="F:transmembrane transporter activity"/>
    <property type="evidence" value="ECO:0007669"/>
    <property type="project" value="InterPro"/>
</dbReference>
<dbReference type="PATRIC" id="fig|1123069.3.peg.2160"/>
<evidence type="ECO:0000313" key="7">
    <source>
        <dbReference type="Proteomes" id="UP000015346"/>
    </source>
</evidence>
<dbReference type="Pfam" id="PF00005">
    <property type="entry name" value="ABC_tran"/>
    <property type="match status" value="1"/>
</dbReference>
<comment type="caution">
    <text evidence="6">The sequence shown here is derived from an EMBL/GenBank/DDBJ whole genome shotgun (WGS) entry which is preliminary data.</text>
</comment>
<feature type="domain" description="Transport-associated OB type 2" evidence="5">
    <location>
        <begin position="151"/>
        <end position="226"/>
    </location>
</feature>
<evidence type="ECO:0000256" key="1">
    <source>
        <dbReference type="ARBA" id="ARBA00022448"/>
    </source>
</evidence>
<reference evidence="6 7" key="1">
    <citation type="journal article" date="2013" name="Stand. Genomic Sci.">
        <title>Genome sequence of the reddish-pigmented Rubellimicrobium thermophilum type strain (DSM 16684(T)), a member of the Roseobacter clade.</title>
        <authorList>
            <person name="Fiebig A."/>
            <person name="Riedel T."/>
            <person name="Gronow S."/>
            <person name="Petersen J."/>
            <person name="Klenk H.P."/>
            <person name="Goker M."/>
        </authorList>
    </citation>
    <scope>NUCLEOTIDE SEQUENCE [LARGE SCALE GENOMIC DNA]</scope>
    <source>
        <strain evidence="6 7">DSM 16684</strain>
    </source>
</reference>
<feature type="domain" description="ABC transporter" evidence="4">
    <location>
        <begin position="9"/>
        <end position="42"/>
    </location>
</feature>
<dbReference type="EMBL" id="AOLV01000024">
    <property type="protein sequence ID" value="EPX84507.1"/>
    <property type="molecule type" value="Genomic_DNA"/>
</dbReference>
<dbReference type="InterPro" id="IPR008995">
    <property type="entry name" value="Mo/tungstate-bd_C_term_dom"/>
</dbReference>